<gene>
    <name evidence="3" type="ORF">PoB_000861600</name>
</gene>
<dbReference type="GO" id="GO:0005096">
    <property type="term" value="F:GTPase activator activity"/>
    <property type="evidence" value="ECO:0007669"/>
    <property type="project" value="UniProtKB-KW"/>
</dbReference>
<dbReference type="InterPro" id="IPR008936">
    <property type="entry name" value="Rho_GTPase_activation_prot"/>
</dbReference>
<dbReference type="GO" id="GO:0005547">
    <property type="term" value="F:phosphatidylinositol-3,4,5-trisphosphate binding"/>
    <property type="evidence" value="ECO:0007669"/>
    <property type="project" value="TreeGrafter"/>
</dbReference>
<dbReference type="Proteomes" id="UP000735302">
    <property type="component" value="Unassembled WGS sequence"/>
</dbReference>
<dbReference type="GO" id="GO:0007165">
    <property type="term" value="P:signal transduction"/>
    <property type="evidence" value="ECO:0007669"/>
    <property type="project" value="InterPro"/>
</dbReference>
<comment type="caution">
    <text evidence="3">The sequence shown here is derived from an EMBL/GenBank/DDBJ whole genome shotgun (WGS) entry which is preliminary data.</text>
</comment>
<feature type="domain" description="Rho-GAP" evidence="2">
    <location>
        <begin position="1"/>
        <end position="74"/>
    </location>
</feature>
<dbReference type="InterPro" id="IPR052227">
    <property type="entry name" value="Arf-Rho-GAP_ANK-PH_domain"/>
</dbReference>
<dbReference type="Pfam" id="PF00620">
    <property type="entry name" value="RhoGAP"/>
    <property type="match status" value="1"/>
</dbReference>
<dbReference type="EMBL" id="BLXT01000976">
    <property type="protein sequence ID" value="GFN82110.1"/>
    <property type="molecule type" value="Genomic_DNA"/>
</dbReference>
<dbReference type="AlphaFoldDB" id="A0AAV3YG10"/>
<dbReference type="GO" id="GO:0005737">
    <property type="term" value="C:cytoplasm"/>
    <property type="evidence" value="ECO:0007669"/>
    <property type="project" value="TreeGrafter"/>
</dbReference>
<reference evidence="3 4" key="1">
    <citation type="journal article" date="2021" name="Elife">
        <title>Chloroplast acquisition without the gene transfer in kleptoplastic sea slugs, Plakobranchus ocellatus.</title>
        <authorList>
            <person name="Maeda T."/>
            <person name="Takahashi S."/>
            <person name="Yoshida T."/>
            <person name="Shimamura S."/>
            <person name="Takaki Y."/>
            <person name="Nagai Y."/>
            <person name="Toyoda A."/>
            <person name="Suzuki Y."/>
            <person name="Arimoto A."/>
            <person name="Ishii H."/>
            <person name="Satoh N."/>
            <person name="Nishiyama T."/>
            <person name="Hasebe M."/>
            <person name="Maruyama T."/>
            <person name="Minagawa J."/>
            <person name="Obokata J."/>
            <person name="Shigenobu S."/>
        </authorList>
    </citation>
    <scope>NUCLEOTIDE SEQUENCE [LARGE SCALE GENOMIC DNA]</scope>
</reference>
<proteinExistence type="predicted"/>
<dbReference type="Gene3D" id="1.10.555.10">
    <property type="entry name" value="Rho GTPase activation protein"/>
    <property type="match status" value="1"/>
</dbReference>
<protein>
    <submittedName>
        <fullName evidence="3">ARF-GAP with RHO-GAP domain, ank repeat and ph domain-containing protein 1</fullName>
    </submittedName>
</protein>
<dbReference type="PANTHER" id="PTHR45899">
    <property type="entry name" value="RHO GTPASE ACTIVATING PROTEIN AT 15B, ISOFORM C"/>
    <property type="match status" value="1"/>
</dbReference>
<name>A0AAV3YG10_9GAST</name>
<evidence type="ECO:0000313" key="4">
    <source>
        <dbReference type="Proteomes" id="UP000735302"/>
    </source>
</evidence>
<dbReference type="InterPro" id="IPR011993">
    <property type="entry name" value="PH-like_dom_sf"/>
</dbReference>
<sequence length="333" mass="38045">MPIVNFSTLKRIILHLLQVSEHHAVNKMPIANLASCFAPSLMRTNKDTDHLTGDVYSKEIKVIIDLLQNKDFFFHADEEERIRAINIKMAQSRIREVEEELRHSVLPANLTAQSWLVPCQILDRDHSVNVKVTETSTAAETMGKLIRSLPQQETYALYEVLFKGSLVRPIFPNDYVAKTAKRWMEFDAFVDEEIGMSLSVRGMQLLEILDNYNLQSHSLQAELQYSDPKSKKFKSKTVRFKQCQLAVYNKAKDADAAACWNVEDLSFYVGAWPKRNSAPGFFLTFLENDKKYTKAFGHCLGFSSEEDLYKWASVLYAVQNPDGLLGWASVNFS</sequence>
<evidence type="ECO:0000259" key="2">
    <source>
        <dbReference type="PROSITE" id="PS50238"/>
    </source>
</evidence>
<organism evidence="3 4">
    <name type="scientific">Plakobranchus ocellatus</name>
    <dbReference type="NCBI Taxonomy" id="259542"/>
    <lineage>
        <taxon>Eukaryota</taxon>
        <taxon>Metazoa</taxon>
        <taxon>Spiralia</taxon>
        <taxon>Lophotrochozoa</taxon>
        <taxon>Mollusca</taxon>
        <taxon>Gastropoda</taxon>
        <taxon>Heterobranchia</taxon>
        <taxon>Euthyneura</taxon>
        <taxon>Panpulmonata</taxon>
        <taxon>Sacoglossa</taxon>
        <taxon>Placobranchoidea</taxon>
        <taxon>Plakobranchidae</taxon>
        <taxon>Plakobranchus</taxon>
    </lineage>
</organism>
<dbReference type="SUPFAM" id="SSF48350">
    <property type="entry name" value="GTPase activation domain, GAP"/>
    <property type="match status" value="1"/>
</dbReference>
<dbReference type="Gene3D" id="2.30.29.30">
    <property type="entry name" value="Pleckstrin-homology domain (PH domain)/Phosphotyrosine-binding domain (PTB)"/>
    <property type="match status" value="1"/>
</dbReference>
<evidence type="ECO:0000256" key="1">
    <source>
        <dbReference type="ARBA" id="ARBA00022468"/>
    </source>
</evidence>
<evidence type="ECO:0000313" key="3">
    <source>
        <dbReference type="EMBL" id="GFN82110.1"/>
    </source>
</evidence>
<accession>A0AAV3YG10</accession>
<dbReference type="PROSITE" id="PS50238">
    <property type="entry name" value="RHOGAP"/>
    <property type="match status" value="1"/>
</dbReference>
<keyword evidence="1" id="KW-0343">GTPase activation</keyword>
<dbReference type="InterPro" id="IPR000198">
    <property type="entry name" value="RhoGAP_dom"/>
</dbReference>
<dbReference type="PANTHER" id="PTHR45899:SF2">
    <property type="entry name" value="RHO GTPASE ACTIVATING PROTEIN AT 15B, ISOFORM C"/>
    <property type="match status" value="1"/>
</dbReference>
<keyword evidence="4" id="KW-1185">Reference proteome</keyword>